<protein>
    <submittedName>
        <fullName evidence="2">ORF28</fullName>
    </submittedName>
</protein>
<feature type="transmembrane region" description="Helical" evidence="1">
    <location>
        <begin position="36"/>
        <end position="55"/>
    </location>
</feature>
<keyword evidence="1" id="KW-0812">Transmembrane</keyword>
<keyword evidence="1" id="KW-0472">Membrane</keyword>
<name>Q77NK2_9GAMA</name>
<dbReference type="Proteomes" id="UP000162467">
    <property type="component" value="Genome"/>
</dbReference>
<proteinExistence type="predicted"/>
<evidence type="ECO:0000313" key="2">
    <source>
        <dbReference type="EMBL" id="AAF60006.1"/>
    </source>
</evidence>
<keyword evidence="1" id="KW-1133">Transmembrane helix</keyword>
<evidence type="ECO:0000256" key="1">
    <source>
        <dbReference type="SAM" id="Phobius"/>
    </source>
</evidence>
<organism evidence="2 3">
    <name type="scientific">Rhesus monkey rhadinovirus H26-95</name>
    <dbReference type="NCBI Taxonomy" id="69256"/>
    <lineage>
        <taxon>Viruses</taxon>
        <taxon>Duplodnaviria</taxon>
        <taxon>Heunggongvirae</taxon>
        <taxon>Peploviricota</taxon>
        <taxon>Herviviricetes</taxon>
        <taxon>Herpesvirales</taxon>
        <taxon>Orthoherpesviridae</taxon>
        <taxon>Gammaherpesvirinae</taxon>
        <taxon>Rhadinovirus</taxon>
        <taxon>Rhadinovirus macacinegamma5</taxon>
        <taxon>Macacine gammaherpesvirus 5</taxon>
    </lineage>
</organism>
<evidence type="ECO:0000313" key="3">
    <source>
        <dbReference type="Proteomes" id="UP000162467"/>
    </source>
</evidence>
<gene>
    <name evidence="2" type="primary">ORF28</name>
</gene>
<reference evidence="2 3" key="1">
    <citation type="journal article" date="2000" name="J. Virol.">
        <title>The primary sequence of rhesus monkey rhadinovirus isolate 26-95: sequence similarities to Kaposi's sarcoma-associated herpesvirus and rhesus monkey rhadinovirus isolate 17577.</title>
        <authorList>
            <person name="Alexander L."/>
            <person name="Denekamp L."/>
            <person name="Knapp A."/>
            <person name="Auerbach M.R."/>
            <person name="Damania B."/>
            <person name="Desrosiers R.C."/>
        </authorList>
    </citation>
    <scope>NUCLEOTIDE SEQUENCE [LARGE SCALE GENOMIC DNA]</scope>
    <source>
        <strain evidence="2">Macaca mulatta rhadinovirus isolate 26-95</strain>
    </source>
</reference>
<sequence length="91" mass="10192">MTAHTNGVLTTTGFSTSQPESVQVSPFYRVITKPPVMGLFFCVAMCVIALVWYVMRRVCCKGRVVADSCRDPRQPAYEMLNVRLRPHGTNP</sequence>
<dbReference type="EMBL" id="AF210726">
    <property type="protein sequence ID" value="AAF60006.1"/>
    <property type="molecule type" value="Genomic_DNA"/>
</dbReference>
<accession>Q77NK2</accession>